<dbReference type="AlphaFoldDB" id="A0A9D3X3H6"/>
<feature type="transmembrane region" description="Helical" evidence="1">
    <location>
        <begin position="78"/>
        <end position="101"/>
    </location>
</feature>
<feature type="transmembrane region" description="Helical" evidence="1">
    <location>
        <begin position="40"/>
        <end position="58"/>
    </location>
</feature>
<dbReference type="EMBL" id="JAHDVG010000483">
    <property type="protein sequence ID" value="KAH1172181.1"/>
    <property type="molecule type" value="Genomic_DNA"/>
</dbReference>
<gene>
    <name evidence="2" type="ORF">KIL84_007799</name>
</gene>
<comment type="caution">
    <text evidence="2">The sequence shown here is derived from an EMBL/GenBank/DDBJ whole genome shotgun (WGS) entry which is preliminary data.</text>
</comment>
<keyword evidence="3" id="KW-1185">Reference proteome</keyword>
<dbReference type="Proteomes" id="UP000827986">
    <property type="component" value="Unassembled WGS sequence"/>
</dbReference>
<proteinExistence type="predicted"/>
<accession>A0A9D3X3H6</accession>
<keyword evidence="1" id="KW-0812">Transmembrane</keyword>
<sequence length="105" mass="10535">MFPEVALPCCSLGSQLVSAWRIGPLMVFVATAARPACCHPLWLLGFVLLLPGACGSALNTAGNSTAPEGGGLGILIDIGIGTSIGIVVLGAVAAIIPLAVLKKNR</sequence>
<evidence type="ECO:0000256" key="1">
    <source>
        <dbReference type="SAM" id="Phobius"/>
    </source>
</evidence>
<keyword evidence="1" id="KW-0472">Membrane</keyword>
<keyword evidence="1" id="KW-1133">Transmembrane helix</keyword>
<evidence type="ECO:0000313" key="3">
    <source>
        <dbReference type="Proteomes" id="UP000827986"/>
    </source>
</evidence>
<protein>
    <submittedName>
        <fullName evidence="2">Uncharacterized protein</fullName>
    </submittedName>
</protein>
<name>A0A9D3X3H6_9SAUR</name>
<reference evidence="2" key="1">
    <citation type="submission" date="2021-09" db="EMBL/GenBank/DDBJ databases">
        <title>The genome of Mauremys mutica provides insights into the evolution of semi-aquatic lifestyle.</title>
        <authorList>
            <person name="Gong S."/>
            <person name="Gao Y."/>
        </authorList>
    </citation>
    <scope>NUCLEOTIDE SEQUENCE</scope>
    <source>
        <strain evidence="2">MM-2020</strain>
        <tissue evidence="2">Muscle</tissue>
    </source>
</reference>
<organism evidence="2 3">
    <name type="scientific">Mauremys mutica</name>
    <name type="common">yellowpond turtle</name>
    <dbReference type="NCBI Taxonomy" id="74926"/>
    <lineage>
        <taxon>Eukaryota</taxon>
        <taxon>Metazoa</taxon>
        <taxon>Chordata</taxon>
        <taxon>Craniata</taxon>
        <taxon>Vertebrata</taxon>
        <taxon>Euteleostomi</taxon>
        <taxon>Archelosauria</taxon>
        <taxon>Testudinata</taxon>
        <taxon>Testudines</taxon>
        <taxon>Cryptodira</taxon>
        <taxon>Durocryptodira</taxon>
        <taxon>Testudinoidea</taxon>
        <taxon>Geoemydidae</taxon>
        <taxon>Geoemydinae</taxon>
        <taxon>Mauremys</taxon>
    </lineage>
</organism>
<evidence type="ECO:0000313" key="2">
    <source>
        <dbReference type="EMBL" id="KAH1172181.1"/>
    </source>
</evidence>